<reference evidence="5 6" key="1">
    <citation type="submission" date="2014-04" db="EMBL/GenBank/DDBJ databases">
        <authorList>
            <consortium name="DOE Joint Genome Institute"/>
            <person name="Kuo A."/>
            <person name="Tarkka M."/>
            <person name="Buscot F."/>
            <person name="Kohler A."/>
            <person name="Nagy L.G."/>
            <person name="Floudas D."/>
            <person name="Copeland A."/>
            <person name="Barry K.W."/>
            <person name="Cichocki N."/>
            <person name="Veneault-Fourrey C."/>
            <person name="LaButti K."/>
            <person name="Lindquist E.A."/>
            <person name="Lipzen A."/>
            <person name="Lundell T."/>
            <person name="Morin E."/>
            <person name="Murat C."/>
            <person name="Sun H."/>
            <person name="Tunlid A."/>
            <person name="Henrissat B."/>
            <person name="Grigoriev I.V."/>
            <person name="Hibbett D.S."/>
            <person name="Martin F."/>
            <person name="Nordberg H.P."/>
            <person name="Cantor M.N."/>
            <person name="Hua S.X."/>
        </authorList>
    </citation>
    <scope>NUCLEOTIDE SEQUENCE [LARGE SCALE GENOMIC DNA]</scope>
    <source>
        <strain evidence="5 6">F 1598</strain>
    </source>
</reference>
<reference evidence="6" key="2">
    <citation type="submission" date="2015-01" db="EMBL/GenBank/DDBJ databases">
        <title>Evolutionary Origins and Diversification of the Mycorrhizal Mutualists.</title>
        <authorList>
            <consortium name="DOE Joint Genome Institute"/>
            <consortium name="Mycorrhizal Genomics Consortium"/>
            <person name="Kohler A."/>
            <person name="Kuo A."/>
            <person name="Nagy L.G."/>
            <person name="Floudas D."/>
            <person name="Copeland A."/>
            <person name="Barry K.W."/>
            <person name="Cichocki N."/>
            <person name="Veneault-Fourrey C."/>
            <person name="LaButti K."/>
            <person name="Lindquist E.A."/>
            <person name="Lipzen A."/>
            <person name="Lundell T."/>
            <person name="Morin E."/>
            <person name="Murat C."/>
            <person name="Riley R."/>
            <person name="Ohm R."/>
            <person name="Sun H."/>
            <person name="Tunlid A."/>
            <person name="Henrissat B."/>
            <person name="Grigoriev I.V."/>
            <person name="Hibbett D.S."/>
            <person name="Martin F."/>
        </authorList>
    </citation>
    <scope>NUCLEOTIDE SEQUENCE [LARGE SCALE GENOMIC DNA]</scope>
    <source>
        <strain evidence="6">F 1598</strain>
    </source>
</reference>
<keyword evidence="3" id="KW-0732">Signal</keyword>
<evidence type="ECO:0000256" key="2">
    <source>
        <dbReference type="SAM" id="MobiDB-lite"/>
    </source>
</evidence>
<dbReference type="PROSITE" id="PS50157">
    <property type="entry name" value="ZINC_FINGER_C2H2_2"/>
    <property type="match status" value="1"/>
</dbReference>
<dbReference type="OrthoDB" id="2152896at2759"/>
<dbReference type="EMBL" id="KN832981">
    <property type="protein sequence ID" value="KIM86556.1"/>
    <property type="molecule type" value="Genomic_DNA"/>
</dbReference>
<keyword evidence="1" id="KW-0862">Zinc</keyword>
<proteinExistence type="predicted"/>
<dbReference type="AlphaFoldDB" id="A0A0C3G799"/>
<keyword evidence="6" id="KW-1185">Reference proteome</keyword>
<dbReference type="InterPro" id="IPR013087">
    <property type="entry name" value="Znf_C2H2_type"/>
</dbReference>
<evidence type="ECO:0000313" key="5">
    <source>
        <dbReference type="EMBL" id="KIM86556.1"/>
    </source>
</evidence>
<feature type="signal peptide" evidence="3">
    <location>
        <begin position="1"/>
        <end position="26"/>
    </location>
</feature>
<gene>
    <name evidence="5" type="ORF">PILCRDRAFT_815794</name>
</gene>
<evidence type="ECO:0000256" key="1">
    <source>
        <dbReference type="PROSITE-ProRule" id="PRU00042"/>
    </source>
</evidence>
<accession>A0A0C3G799</accession>
<dbReference type="InParanoid" id="A0A0C3G799"/>
<protein>
    <recommendedName>
        <fullName evidence="4">C2H2-type domain-containing protein</fullName>
    </recommendedName>
</protein>
<feature type="domain" description="C2H2-type" evidence="4">
    <location>
        <begin position="200"/>
        <end position="227"/>
    </location>
</feature>
<dbReference type="STRING" id="765440.A0A0C3G799"/>
<evidence type="ECO:0000259" key="4">
    <source>
        <dbReference type="PROSITE" id="PS50157"/>
    </source>
</evidence>
<evidence type="ECO:0000313" key="6">
    <source>
        <dbReference type="Proteomes" id="UP000054166"/>
    </source>
</evidence>
<sequence length="527" mass="55027">MSQAAAIPNEASGLSLLSLSAVAASAAPIPLSPPSGPTTEVTLGCHNGSGLAGPNGHHIAPSGVVGGMSKHRRLSSTGKARRRLSDARDAASRPSATSLQTAAAALSSLSLASPPMQVQGLPKSQNHVSTSFTSASTSMEVAASAIPIPPRRSTSVHTDNMSKSVPLDDGVSFPSPPNGSMGHVHDTGLTKGGKKRGTIFTCESCSKVYRHPSCLIKHRWEHSPQWREASKFVLSKHQQVQLLEAAAILSHLSPDSSGTSLPEDRSLWPSFLSGGALPPPTSSNLEPLAASAYPSHPTSSSVPATSLLSVVNRAPSAGPRLHDYSIPSSVNGAGGITQLRPGLLGVPTGPSETATPAVSFGATSGSLPVPVPNADAYRLRTYGSIGGKSEPWGSPASSHHAYPSYQSPPISYSKSYSDGTGGWSLPRSSVRSMSRDSRSRSPSASASGSKSDEEPVEVDDSELFAGGGRYGYSFRGRTDGKTRWKEEDDMSIGFSVREEDEEEDSRGGKETEEDEAWDGMDMDMVMD</sequence>
<keyword evidence="1" id="KW-0863">Zinc-finger</keyword>
<feature type="compositionally biased region" description="Basic residues" evidence="2">
    <location>
        <begin position="69"/>
        <end position="82"/>
    </location>
</feature>
<dbReference type="Proteomes" id="UP000054166">
    <property type="component" value="Unassembled WGS sequence"/>
</dbReference>
<feature type="region of interest" description="Disordered" evidence="2">
    <location>
        <begin position="47"/>
        <end position="97"/>
    </location>
</feature>
<dbReference type="GO" id="GO:0008270">
    <property type="term" value="F:zinc ion binding"/>
    <property type="evidence" value="ECO:0007669"/>
    <property type="project" value="UniProtKB-KW"/>
</dbReference>
<keyword evidence="1" id="KW-0479">Metal-binding</keyword>
<feature type="compositionally biased region" description="Acidic residues" evidence="2">
    <location>
        <begin position="511"/>
        <end position="527"/>
    </location>
</feature>
<feature type="chain" id="PRO_5002164663" description="C2H2-type domain-containing protein" evidence="3">
    <location>
        <begin position="27"/>
        <end position="527"/>
    </location>
</feature>
<dbReference type="PROSITE" id="PS00028">
    <property type="entry name" value="ZINC_FINGER_C2H2_1"/>
    <property type="match status" value="1"/>
</dbReference>
<feature type="compositionally biased region" description="Basic and acidic residues" evidence="2">
    <location>
        <begin position="476"/>
        <end position="486"/>
    </location>
</feature>
<feature type="region of interest" description="Disordered" evidence="2">
    <location>
        <begin position="412"/>
        <end position="527"/>
    </location>
</feature>
<dbReference type="HOGENOM" id="CLU_043182_0_0_1"/>
<evidence type="ECO:0000256" key="3">
    <source>
        <dbReference type="SAM" id="SignalP"/>
    </source>
</evidence>
<organism evidence="5 6">
    <name type="scientific">Piloderma croceum (strain F 1598)</name>
    <dbReference type="NCBI Taxonomy" id="765440"/>
    <lineage>
        <taxon>Eukaryota</taxon>
        <taxon>Fungi</taxon>
        <taxon>Dikarya</taxon>
        <taxon>Basidiomycota</taxon>
        <taxon>Agaricomycotina</taxon>
        <taxon>Agaricomycetes</taxon>
        <taxon>Agaricomycetidae</taxon>
        <taxon>Atheliales</taxon>
        <taxon>Atheliaceae</taxon>
        <taxon>Piloderma</taxon>
    </lineage>
</organism>
<feature type="compositionally biased region" description="Low complexity" evidence="2">
    <location>
        <begin position="440"/>
        <end position="449"/>
    </location>
</feature>
<name>A0A0C3G799_PILCF</name>